<evidence type="ECO:0000313" key="2">
    <source>
        <dbReference type="EMBL" id="AHF46189.1"/>
    </source>
</evidence>
<organism evidence="2">
    <name type="scientific">Streptomyces sp. 14R-10</name>
    <dbReference type="NCBI Taxonomy" id="1442159"/>
    <lineage>
        <taxon>Bacteria</taxon>
        <taxon>Bacillati</taxon>
        <taxon>Actinomycetota</taxon>
        <taxon>Actinomycetes</taxon>
        <taxon>Kitasatosporales</taxon>
        <taxon>Streptomycetaceae</taxon>
        <taxon>Streptomyces</taxon>
    </lineage>
</organism>
<name>W0FYF4_9ACTN</name>
<keyword evidence="2" id="KW-0614">Plasmid</keyword>
<geneLocation type="plasmid" evidence="2">
    <name>pZL1</name>
</geneLocation>
<dbReference type="Gene3D" id="2.30.30.40">
    <property type="entry name" value="SH3 Domains"/>
    <property type="match status" value="1"/>
</dbReference>
<reference evidence="2" key="1">
    <citation type="submission" date="2013-08" db="EMBL/GenBank/DDBJ databases">
        <title>Two distinct conjugal transfer systems on Streptomyces plasmid pZL1.</title>
        <authorList>
            <person name="Zhao L."/>
            <person name="Zhong L."/>
            <person name="Qin Z."/>
        </authorList>
    </citation>
    <scope>NUCLEOTIDE SEQUENCE</scope>
    <source>
        <strain evidence="2">14R-10</strain>
        <plasmid evidence="2">pZL1</plasmid>
    </source>
</reference>
<protein>
    <recommendedName>
        <fullName evidence="1">SH3b domain-containing protein</fullName>
    </recommendedName>
</protein>
<dbReference type="Pfam" id="PF08239">
    <property type="entry name" value="SH3_3"/>
    <property type="match status" value="1"/>
</dbReference>
<dbReference type="EMBL" id="KF501372">
    <property type="protein sequence ID" value="AHF46189.1"/>
    <property type="molecule type" value="Genomic_DNA"/>
</dbReference>
<accession>W0FYF4</accession>
<dbReference type="AlphaFoldDB" id="W0FYF4"/>
<evidence type="ECO:0000259" key="1">
    <source>
        <dbReference type="Pfam" id="PF08239"/>
    </source>
</evidence>
<gene>
    <name evidence="2" type="ORF">pZL1.24</name>
</gene>
<sequence>MHGKQQSAWRPNLVTVRMAVEAEPGADLQGGNLRKNLKVLGAGVAAATALTLMSAPAAHAATKTLHAGESVRIRATASTSSAALGLVPKGAAAAVYFKDGAYVRYFGGAHNACGTRGNVKYNQWYKITYKGITGYVASACMW</sequence>
<dbReference type="InterPro" id="IPR003646">
    <property type="entry name" value="SH3-like_bac-type"/>
</dbReference>
<proteinExistence type="predicted"/>
<feature type="domain" description="SH3b" evidence="1">
    <location>
        <begin position="70"/>
        <end position="140"/>
    </location>
</feature>